<evidence type="ECO:0000313" key="12">
    <source>
        <dbReference type="Proteomes" id="UP000759131"/>
    </source>
</evidence>
<evidence type="ECO:0000256" key="2">
    <source>
        <dbReference type="ARBA" id="ARBA00007658"/>
    </source>
</evidence>
<dbReference type="GO" id="GO:1990904">
    <property type="term" value="C:ribonucleoprotein complex"/>
    <property type="evidence" value="ECO:0007669"/>
    <property type="project" value="UniProtKB-KW"/>
</dbReference>
<dbReference type="GO" id="GO:0005509">
    <property type="term" value="F:calcium ion binding"/>
    <property type="evidence" value="ECO:0007669"/>
    <property type="project" value="InterPro"/>
</dbReference>
<dbReference type="InterPro" id="IPR003137">
    <property type="entry name" value="PA_domain"/>
</dbReference>
<dbReference type="PRINTS" id="PR00747">
    <property type="entry name" value="GLYHDRLASE47"/>
</dbReference>
<dbReference type="InterPro" id="IPR046450">
    <property type="entry name" value="PA_dom_sf"/>
</dbReference>
<evidence type="ECO:0000313" key="11">
    <source>
        <dbReference type="EMBL" id="CAD7633784.1"/>
    </source>
</evidence>
<evidence type="ECO:0000256" key="8">
    <source>
        <dbReference type="RuleBase" id="RU361193"/>
    </source>
</evidence>
<dbReference type="Proteomes" id="UP000759131">
    <property type="component" value="Unassembled WGS sequence"/>
</dbReference>
<dbReference type="Gene3D" id="3.50.30.30">
    <property type="match status" value="1"/>
</dbReference>
<dbReference type="GO" id="GO:0006412">
    <property type="term" value="P:translation"/>
    <property type="evidence" value="ECO:0007669"/>
    <property type="project" value="InterPro"/>
</dbReference>
<dbReference type="Pfam" id="PF01532">
    <property type="entry name" value="Glyco_hydro_47"/>
    <property type="match status" value="1"/>
</dbReference>
<evidence type="ECO:0000256" key="3">
    <source>
        <dbReference type="ARBA" id="ARBA00022824"/>
    </source>
</evidence>
<keyword evidence="4" id="KW-0689">Ribosomal protein</keyword>
<dbReference type="EC" id="3.2.1.-" evidence="8"/>
<comment type="similarity">
    <text evidence="2 8">Belongs to the glycosyl hydrolase 47 family.</text>
</comment>
<reference evidence="11" key="1">
    <citation type="submission" date="2020-11" db="EMBL/GenBank/DDBJ databases">
        <authorList>
            <person name="Tran Van P."/>
        </authorList>
    </citation>
    <scope>NUCLEOTIDE SEQUENCE</scope>
</reference>
<evidence type="ECO:0000259" key="9">
    <source>
        <dbReference type="Pfam" id="PF01775"/>
    </source>
</evidence>
<dbReference type="AlphaFoldDB" id="A0A7R9L2R3"/>
<evidence type="ECO:0000256" key="7">
    <source>
        <dbReference type="PIRSR" id="PIRSR601382-2"/>
    </source>
</evidence>
<dbReference type="Pfam" id="PF02225">
    <property type="entry name" value="PA"/>
    <property type="match status" value="1"/>
</dbReference>
<keyword evidence="6" id="KW-0687">Ribonucleoprotein</keyword>
<comment type="subcellular location">
    <subcellularLocation>
        <location evidence="1">Endoplasmic reticulum</location>
    </subcellularLocation>
</comment>
<organism evidence="11">
    <name type="scientific">Medioppia subpectinata</name>
    <dbReference type="NCBI Taxonomy" id="1979941"/>
    <lineage>
        <taxon>Eukaryota</taxon>
        <taxon>Metazoa</taxon>
        <taxon>Ecdysozoa</taxon>
        <taxon>Arthropoda</taxon>
        <taxon>Chelicerata</taxon>
        <taxon>Arachnida</taxon>
        <taxon>Acari</taxon>
        <taxon>Acariformes</taxon>
        <taxon>Sarcoptiformes</taxon>
        <taxon>Oribatida</taxon>
        <taxon>Brachypylina</taxon>
        <taxon>Oppioidea</taxon>
        <taxon>Oppiidae</taxon>
        <taxon>Medioppia</taxon>
    </lineage>
</organism>
<dbReference type="InterPro" id="IPR012341">
    <property type="entry name" value="6hp_glycosidase-like_sf"/>
</dbReference>
<dbReference type="GO" id="GO:0016020">
    <property type="term" value="C:membrane"/>
    <property type="evidence" value="ECO:0007669"/>
    <property type="project" value="InterPro"/>
</dbReference>
<comment type="cofactor">
    <cofactor evidence="7">
        <name>Ca(2+)</name>
        <dbReference type="ChEBI" id="CHEBI:29108"/>
    </cofactor>
</comment>
<evidence type="ECO:0000256" key="4">
    <source>
        <dbReference type="ARBA" id="ARBA00022980"/>
    </source>
</evidence>
<dbReference type="GO" id="GO:0044322">
    <property type="term" value="C:endoplasmic reticulum quality control compartment"/>
    <property type="evidence" value="ECO:0007669"/>
    <property type="project" value="GOC"/>
</dbReference>
<keyword evidence="3" id="KW-0256">Endoplasmic reticulum</keyword>
<dbReference type="GO" id="GO:1904380">
    <property type="term" value="P:endoplasmic reticulum mannose trimming"/>
    <property type="evidence" value="ECO:0007669"/>
    <property type="project" value="InterPro"/>
</dbReference>
<keyword evidence="5" id="KW-0325">Glycoprotein</keyword>
<dbReference type="Pfam" id="PF01775">
    <property type="entry name" value="Ribosomal_L18A"/>
    <property type="match status" value="1"/>
</dbReference>
<dbReference type="HAMAP" id="MF_00273">
    <property type="entry name" value="Ribosomal_eL20"/>
    <property type="match status" value="1"/>
</dbReference>
<keyword evidence="7" id="KW-0106">Calcium</keyword>
<proteinExistence type="inferred from homology"/>
<protein>
    <recommendedName>
        <fullName evidence="8">alpha-1,2-Mannosidase</fullName>
        <ecNumber evidence="8">3.2.1.-</ecNumber>
    </recommendedName>
</protein>
<feature type="domain" description="Large ribosomal subunit protein eL20" evidence="9">
    <location>
        <begin position="7"/>
        <end position="110"/>
    </location>
</feature>
<keyword evidence="8" id="KW-0326">Glycosidase</keyword>
<dbReference type="GO" id="GO:0004571">
    <property type="term" value="F:mannosyl-oligosaccharide 1,2-alpha-mannosidase activity"/>
    <property type="evidence" value="ECO:0007669"/>
    <property type="project" value="InterPro"/>
</dbReference>
<name>A0A7R9L2R3_9ACAR</name>
<dbReference type="EMBL" id="CAJPIZ010013378">
    <property type="protein sequence ID" value="CAG2114214.1"/>
    <property type="molecule type" value="Genomic_DNA"/>
</dbReference>
<dbReference type="GO" id="GO:0003735">
    <property type="term" value="F:structural constituent of ribosome"/>
    <property type="evidence" value="ECO:0007669"/>
    <property type="project" value="InterPro"/>
</dbReference>
<sequence>MKVSGTLRQYRIIGRHVPDKANPSPPLYRMTIFAPDHIVAKSRFWYFTRKLRKVKKANGEIVEVKEVQENRPADKVKNYGVWLRYNSRTGTHNMYREYRDISVANAVTSCCDESYLERFNRHYAGVMKYVSQGPLLVDVMMHRPHSQAKNFMDSLLAFWPGLQVLKGDLKPAIETHEMLYQVMQKHRFLPEAFTTDFSVHWAHHPLRPEFLESTYFLYKATGDPHYLEVGKTVLNTLQEFARVECGFASVKDVRTGGHEDRMDSFVLAETLKYLYLLFARKEDIDLDLDEFVFTTEAHLLPLSLANFNITGGKTTHKLRAQSLISYSDERYVRECPNTRLLLYKHHGLNYGNSIRTNMKDFVIKSSQSAYKQPLRSKGSRFPKLKASEFSANNKDHLEIVKQMGITVVVLADGRVQLVHNSAAAASAEDAEEGTQFMQEMIALSKQQMIQNEQKLRSISFTLPKSSSGDLMVNMVLSAGPAQFGLDLSNIEETIDGNVVLSDPLNACKWPLRNGLRINGKIVVVERGDCMFVDKARNVQKSGGIAVIVMDNVVNTSSKTSPMFAMSGDGHDDVDIPVLFLYWEDSRLLTSAIARHPHLILSLGVQNSNVTETTQTIVDDGIDSDADLMNSESISDSNSADGSVKGVAHVVDVTEDLLGSASVDAIDIDKVLNVLNADISDKYSDYVNKQFKTLDNKLIEDIWDSVFKSTVKTMQDVIQSKHYRDVEPIVRQVFRASQTLSDVKKTIHHWIEFLNEEKLMNSRFCSNPLVSSVAFKKFMIGSNVCLKGL</sequence>
<dbReference type="OrthoDB" id="8118055at2759"/>
<dbReference type="PANTHER" id="PTHR45679">
    <property type="entry name" value="ER DEGRADATION-ENHANCING ALPHA-MANNOSIDASE-LIKE PROTEIN 2"/>
    <property type="match status" value="1"/>
</dbReference>
<dbReference type="SUPFAM" id="SSF160374">
    <property type="entry name" value="RplX-like"/>
    <property type="match status" value="1"/>
</dbReference>
<dbReference type="InterPro" id="IPR028877">
    <property type="entry name" value="Ribosomal_eL20"/>
</dbReference>
<dbReference type="FunFam" id="3.10.20.10:FF:000002">
    <property type="entry name" value="60S ribosomal protein L18a"/>
    <property type="match status" value="1"/>
</dbReference>
<feature type="domain" description="PA" evidence="10">
    <location>
        <begin position="496"/>
        <end position="584"/>
    </location>
</feature>
<dbReference type="Gene3D" id="3.10.20.10">
    <property type="match status" value="1"/>
</dbReference>
<evidence type="ECO:0000256" key="1">
    <source>
        <dbReference type="ARBA" id="ARBA00004240"/>
    </source>
</evidence>
<dbReference type="InterPro" id="IPR001382">
    <property type="entry name" value="Glyco_hydro_47"/>
</dbReference>
<dbReference type="Gene3D" id="1.50.10.10">
    <property type="match status" value="1"/>
</dbReference>
<keyword evidence="7" id="KW-0479">Metal-binding</keyword>
<accession>A0A7R9L2R3</accession>
<dbReference type="EMBL" id="OC867953">
    <property type="protein sequence ID" value="CAD7633784.1"/>
    <property type="molecule type" value="Genomic_DNA"/>
</dbReference>
<keyword evidence="8" id="KW-0378">Hydrolase</keyword>
<dbReference type="GO" id="GO:0005840">
    <property type="term" value="C:ribosome"/>
    <property type="evidence" value="ECO:0007669"/>
    <property type="project" value="UniProtKB-KW"/>
</dbReference>
<gene>
    <name evidence="11" type="ORF">OSB1V03_LOCUS14180</name>
</gene>
<dbReference type="InterPro" id="IPR044674">
    <property type="entry name" value="EDEM1/2/3"/>
</dbReference>
<dbReference type="InterPro" id="IPR023573">
    <property type="entry name" value="Ribosomal_eL20_dom"/>
</dbReference>
<dbReference type="InterPro" id="IPR036026">
    <property type="entry name" value="Seven-hairpin_glycosidases"/>
</dbReference>
<dbReference type="GO" id="GO:0005975">
    <property type="term" value="P:carbohydrate metabolic process"/>
    <property type="evidence" value="ECO:0007669"/>
    <property type="project" value="InterPro"/>
</dbReference>
<dbReference type="PANTHER" id="PTHR45679:SF2">
    <property type="entry name" value="ER DEGRADATION-ENHANCING ALPHA-MANNOSIDASE-LIKE PROTEIN 3"/>
    <property type="match status" value="1"/>
</dbReference>
<dbReference type="SUPFAM" id="SSF48225">
    <property type="entry name" value="Seven-hairpin glycosidases"/>
    <property type="match status" value="1"/>
</dbReference>
<keyword evidence="12" id="KW-1185">Reference proteome</keyword>
<feature type="binding site" evidence="7">
    <location>
        <position position="295"/>
    </location>
    <ligand>
        <name>Ca(2+)</name>
        <dbReference type="ChEBI" id="CHEBI:29108"/>
    </ligand>
</feature>
<evidence type="ECO:0000259" key="10">
    <source>
        <dbReference type="Pfam" id="PF02225"/>
    </source>
</evidence>
<dbReference type="SUPFAM" id="SSF52025">
    <property type="entry name" value="PA domain"/>
    <property type="match status" value="1"/>
</dbReference>
<evidence type="ECO:0000256" key="5">
    <source>
        <dbReference type="ARBA" id="ARBA00023180"/>
    </source>
</evidence>
<evidence type="ECO:0000256" key="6">
    <source>
        <dbReference type="ARBA" id="ARBA00023274"/>
    </source>
</evidence>